<evidence type="ECO:0000313" key="3">
    <source>
        <dbReference type="EMBL" id="MBQ0960015.1"/>
    </source>
</evidence>
<dbReference type="InterPro" id="IPR013517">
    <property type="entry name" value="FG-GAP"/>
</dbReference>
<name>A0A941BR72_9BURK</name>
<dbReference type="Pfam" id="PF13205">
    <property type="entry name" value="Big_5"/>
    <property type="match status" value="2"/>
</dbReference>
<comment type="caution">
    <text evidence="3">The sequence shown here is derived from an EMBL/GenBank/DDBJ whole genome shotgun (WGS) entry which is preliminary data.</text>
</comment>
<keyword evidence="4" id="KW-1185">Reference proteome</keyword>
<sequence length="820" mass="83773">MGIVALLTACGGGGSSGGGGGEEPGGVDIGKPGADYFPTTAGAVWRYQRPDAGAVVSRVTGTRAVNGRTVAIVEETDSSGTTESLYDRTSAGVLQLPSAQADAVERALSTVPILPLPLQSGQTSVPLDQGGIVIEDVDGDGRADSLHLRADQEVVAFGVVTTLAGDFQQAAHVRTVLTETVTLSSGGSPVIVTVTLDAWFAPDVGLVKARYVTAGPGGSDTEDSQITAYNVGGLRSERVAPTISARVPEASSVGTGTAVQVSFSEAMDAHGDAQALMTVKGASGAALPGTVSWVDERTLAFAPTGVPASGTYTVTLAASVQDLATNPLSGAREWTFTVDRDPPAVTAVVPADGSVDVPTDVQVQIDFGEAPLPETVNASSVQLVGPDGVVQATLGISGTRVTLTPSTPLARAYYYSIEVHGVTDALGNAMGPGVLSRFRTDNGRLGLPVALSGLDSISEAKAADLDGDGRTDLLVLGWVSQPGSVGLYDVRQQSDGSLAAPVAVPVSVGPGCDLVGGLPTDVDGDGRTDVVVATGCNIQVLLRQTDGSLRRAATLALTTATSQLERIRTQGLPSLATLPMDSSGPSGMSKLRVWRQTSAGVFSSPTDLAPALRSLYALRVADVNGDGLDDLLFWGLLSTSDDYGVEILLQKPDGSFMAGTQWAAPHCGGEYDVVVGDVNSDGRADLVLIAPGCGMDAQIAVRLQLPTGSFGPVSLLNSATNLSRLALADMDGDGRIDVVALHDSYGVGLYLQQADGSLGAETLYGGGGHAELVVADLTGDGRLDVFTSTGLMRQKATSPGATEVRGPLRRPLGRLLRGAH</sequence>
<accession>A0A941BR72</accession>
<dbReference type="RefSeq" id="WP_210802691.1">
    <property type="nucleotide sequence ID" value="NZ_JAGQDE010000011.1"/>
</dbReference>
<feature type="domain" description="SbsA Ig-like" evidence="2">
    <location>
        <begin position="339"/>
        <end position="440"/>
    </location>
</feature>
<evidence type="ECO:0000256" key="1">
    <source>
        <dbReference type="ARBA" id="ARBA00022729"/>
    </source>
</evidence>
<dbReference type="InterPro" id="IPR028994">
    <property type="entry name" value="Integrin_alpha_N"/>
</dbReference>
<keyword evidence="1" id="KW-0732">Signal</keyword>
<gene>
    <name evidence="3" type="ORF">KAK06_13765</name>
</gene>
<dbReference type="AlphaFoldDB" id="A0A941BR72"/>
<organism evidence="3 4">
    <name type="scientific">Ideonella aquatica</name>
    <dbReference type="NCBI Taxonomy" id="2824119"/>
    <lineage>
        <taxon>Bacteria</taxon>
        <taxon>Pseudomonadati</taxon>
        <taxon>Pseudomonadota</taxon>
        <taxon>Betaproteobacteria</taxon>
        <taxon>Burkholderiales</taxon>
        <taxon>Sphaerotilaceae</taxon>
        <taxon>Ideonella</taxon>
    </lineage>
</organism>
<dbReference type="Proteomes" id="UP000678374">
    <property type="component" value="Unassembled WGS sequence"/>
</dbReference>
<dbReference type="Gene3D" id="2.60.40.1220">
    <property type="match status" value="1"/>
</dbReference>
<feature type="domain" description="SbsA Ig-like" evidence="2">
    <location>
        <begin position="239"/>
        <end position="337"/>
    </location>
</feature>
<evidence type="ECO:0000313" key="4">
    <source>
        <dbReference type="Proteomes" id="UP000678374"/>
    </source>
</evidence>
<proteinExistence type="predicted"/>
<dbReference type="SUPFAM" id="SSF69318">
    <property type="entry name" value="Integrin alpha N-terminal domain"/>
    <property type="match status" value="2"/>
</dbReference>
<dbReference type="Gene3D" id="2.40.360.20">
    <property type="match status" value="1"/>
</dbReference>
<protein>
    <submittedName>
        <fullName evidence="3">VCBS repeat-containing protein</fullName>
    </submittedName>
</protein>
<dbReference type="Gene3D" id="2.130.10.130">
    <property type="entry name" value="Integrin alpha, N-terminal"/>
    <property type="match status" value="1"/>
</dbReference>
<dbReference type="Gene3D" id="2.60.40.3710">
    <property type="match status" value="1"/>
</dbReference>
<evidence type="ECO:0000259" key="2">
    <source>
        <dbReference type="Pfam" id="PF13205"/>
    </source>
</evidence>
<dbReference type="Pfam" id="PF13517">
    <property type="entry name" value="FG-GAP_3"/>
    <property type="match status" value="1"/>
</dbReference>
<reference evidence="3" key="1">
    <citation type="submission" date="2021-04" db="EMBL/GenBank/DDBJ databases">
        <title>The genome sequence of Ideonella sp. 4Y11.</title>
        <authorList>
            <person name="Liu Y."/>
        </authorList>
    </citation>
    <scope>NUCLEOTIDE SEQUENCE</scope>
    <source>
        <strain evidence="3">4Y11</strain>
    </source>
</reference>
<dbReference type="InterPro" id="IPR032812">
    <property type="entry name" value="SbsA_Ig"/>
</dbReference>
<dbReference type="PANTHER" id="PTHR46580:SF4">
    <property type="entry name" value="ATP_GTP-BINDING PROTEIN"/>
    <property type="match status" value="1"/>
</dbReference>
<dbReference type="InterPro" id="IPR014755">
    <property type="entry name" value="Cu-Rt/internalin_Ig-like"/>
</dbReference>
<dbReference type="EMBL" id="JAGQDE010000011">
    <property type="protein sequence ID" value="MBQ0960015.1"/>
    <property type="molecule type" value="Genomic_DNA"/>
</dbReference>
<dbReference type="PANTHER" id="PTHR46580">
    <property type="entry name" value="SENSOR KINASE-RELATED"/>
    <property type="match status" value="1"/>
</dbReference>